<gene>
    <name evidence="1" type="ORF">HYC85_008504</name>
</gene>
<organism evidence="1 2">
    <name type="scientific">Camellia sinensis</name>
    <name type="common">Tea plant</name>
    <name type="synonym">Thea sinensis</name>
    <dbReference type="NCBI Taxonomy" id="4442"/>
    <lineage>
        <taxon>Eukaryota</taxon>
        <taxon>Viridiplantae</taxon>
        <taxon>Streptophyta</taxon>
        <taxon>Embryophyta</taxon>
        <taxon>Tracheophyta</taxon>
        <taxon>Spermatophyta</taxon>
        <taxon>Magnoliopsida</taxon>
        <taxon>eudicotyledons</taxon>
        <taxon>Gunneridae</taxon>
        <taxon>Pentapetalae</taxon>
        <taxon>asterids</taxon>
        <taxon>Ericales</taxon>
        <taxon>Theaceae</taxon>
        <taxon>Camellia</taxon>
    </lineage>
</organism>
<proteinExistence type="predicted"/>
<keyword evidence="2" id="KW-1185">Reference proteome</keyword>
<accession>A0A7J7HUI9</accession>
<dbReference type="Proteomes" id="UP000593564">
    <property type="component" value="Unassembled WGS sequence"/>
</dbReference>
<reference evidence="1 2" key="2">
    <citation type="submission" date="2020-07" db="EMBL/GenBank/DDBJ databases">
        <title>Genome assembly of wild tea tree DASZ reveals pedigree and selection history of tea varieties.</title>
        <authorList>
            <person name="Zhang W."/>
        </authorList>
    </citation>
    <scope>NUCLEOTIDE SEQUENCE [LARGE SCALE GENOMIC DNA]</scope>
    <source>
        <strain evidence="2">cv. G240</strain>
        <tissue evidence="1">Leaf</tissue>
    </source>
</reference>
<name>A0A7J7HUI9_CAMSI</name>
<comment type="caution">
    <text evidence="1">The sequence shown here is derived from an EMBL/GenBank/DDBJ whole genome shotgun (WGS) entry which is preliminary data.</text>
</comment>
<sequence>MRFFHNKNYTKTEMLSDLQSPIATNTISLNPQFTDSQNDPLLKSNSFCTVTCIINDYVVYSVK</sequence>
<evidence type="ECO:0000313" key="1">
    <source>
        <dbReference type="EMBL" id="KAF5955648.1"/>
    </source>
</evidence>
<reference evidence="2" key="1">
    <citation type="journal article" date="2020" name="Nat. Commun.">
        <title>Genome assembly of wild tea tree DASZ reveals pedigree and selection history of tea varieties.</title>
        <authorList>
            <person name="Zhang W."/>
            <person name="Zhang Y."/>
            <person name="Qiu H."/>
            <person name="Guo Y."/>
            <person name="Wan H."/>
            <person name="Zhang X."/>
            <person name="Scossa F."/>
            <person name="Alseekh S."/>
            <person name="Zhang Q."/>
            <person name="Wang P."/>
            <person name="Xu L."/>
            <person name="Schmidt M.H."/>
            <person name="Jia X."/>
            <person name="Li D."/>
            <person name="Zhu A."/>
            <person name="Guo F."/>
            <person name="Chen W."/>
            <person name="Ni D."/>
            <person name="Usadel B."/>
            <person name="Fernie A.R."/>
            <person name="Wen W."/>
        </authorList>
    </citation>
    <scope>NUCLEOTIDE SEQUENCE [LARGE SCALE GENOMIC DNA]</scope>
    <source>
        <strain evidence="2">cv. G240</strain>
    </source>
</reference>
<dbReference type="AlphaFoldDB" id="A0A7J7HUI9"/>
<protein>
    <submittedName>
        <fullName evidence="1">Uncharacterized protein</fullName>
    </submittedName>
</protein>
<evidence type="ECO:0000313" key="2">
    <source>
        <dbReference type="Proteomes" id="UP000593564"/>
    </source>
</evidence>
<dbReference type="EMBL" id="JACBKZ010000003">
    <property type="protein sequence ID" value="KAF5955648.1"/>
    <property type="molecule type" value="Genomic_DNA"/>
</dbReference>